<accession>A0A1I3T801</accession>
<protein>
    <submittedName>
        <fullName evidence="1">Uncharacterized protein</fullName>
    </submittedName>
</protein>
<proteinExistence type="predicted"/>
<dbReference type="EMBL" id="FORF01000043">
    <property type="protein sequence ID" value="SFJ65627.1"/>
    <property type="molecule type" value="Genomic_DNA"/>
</dbReference>
<dbReference type="AlphaFoldDB" id="A0A1I3T801"/>
<dbReference type="STRING" id="1121003.SAMN03080618_03567"/>
<evidence type="ECO:0000313" key="1">
    <source>
        <dbReference type="EMBL" id="SFJ65627.1"/>
    </source>
</evidence>
<sequence>MAGNLATRLEKLEAIAGARTPTVKLVRMCVSDDDIAEAHREATERGLTDDEVQIIHLVPLQPL</sequence>
<organism evidence="1 2">
    <name type="scientific">Aquamicrobium aerolatum DSM 21857</name>
    <dbReference type="NCBI Taxonomy" id="1121003"/>
    <lineage>
        <taxon>Bacteria</taxon>
        <taxon>Pseudomonadati</taxon>
        <taxon>Pseudomonadota</taxon>
        <taxon>Alphaproteobacteria</taxon>
        <taxon>Hyphomicrobiales</taxon>
        <taxon>Phyllobacteriaceae</taxon>
        <taxon>Aerobium</taxon>
    </lineage>
</organism>
<evidence type="ECO:0000313" key="2">
    <source>
        <dbReference type="Proteomes" id="UP000242763"/>
    </source>
</evidence>
<keyword evidence="2" id="KW-1185">Reference proteome</keyword>
<dbReference type="Proteomes" id="UP000242763">
    <property type="component" value="Unassembled WGS sequence"/>
</dbReference>
<name>A0A1I3T801_9HYPH</name>
<dbReference type="RefSeq" id="WP_091525165.1">
    <property type="nucleotide sequence ID" value="NZ_FORF01000043.1"/>
</dbReference>
<gene>
    <name evidence="1" type="ORF">SAMN03080618_03567</name>
</gene>
<reference evidence="2" key="1">
    <citation type="submission" date="2016-10" db="EMBL/GenBank/DDBJ databases">
        <authorList>
            <person name="Varghese N."/>
            <person name="Submissions S."/>
        </authorList>
    </citation>
    <scope>NUCLEOTIDE SEQUENCE [LARGE SCALE GENOMIC DNA]</scope>
    <source>
        <strain evidence="2">DSM 21857</strain>
    </source>
</reference>